<dbReference type="EMBL" id="LR796616">
    <property type="protein sequence ID" value="CAB4154467.1"/>
    <property type="molecule type" value="Genomic_DNA"/>
</dbReference>
<reference evidence="2" key="1">
    <citation type="submission" date="2020-04" db="EMBL/GenBank/DDBJ databases">
        <authorList>
            <person name="Chiriac C."/>
            <person name="Salcher M."/>
            <person name="Ghai R."/>
            <person name="Kavagutti S V."/>
        </authorList>
    </citation>
    <scope>NUCLEOTIDE SEQUENCE</scope>
</reference>
<organism evidence="2">
    <name type="scientific">uncultured Caudovirales phage</name>
    <dbReference type="NCBI Taxonomy" id="2100421"/>
    <lineage>
        <taxon>Viruses</taxon>
        <taxon>Duplodnaviria</taxon>
        <taxon>Heunggongvirae</taxon>
        <taxon>Uroviricota</taxon>
        <taxon>Caudoviricetes</taxon>
        <taxon>Peduoviridae</taxon>
        <taxon>Maltschvirus</taxon>
        <taxon>Maltschvirus maltsch</taxon>
    </lineage>
</organism>
<proteinExistence type="predicted"/>
<name>A0A6J5N6V6_9CAUD</name>
<evidence type="ECO:0000313" key="1">
    <source>
        <dbReference type="EMBL" id="CAB4135303.1"/>
    </source>
</evidence>
<dbReference type="EMBL" id="LR796299">
    <property type="protein sequence ID" value="CAB4135303.1"/>
    <property type="molecule type" value="Genomic_DNA"/>
</dbReference>
<sequence length="196" mass="21424">MSTTIAAVENSLITHATIVRIDTGSEIYRITNIYAPITYNSEVYLPLGNLLATSDILDDISASNADMTVSLSGIDQDAISLVLATPIKGSSVQVYRVFLDENSGQPLANQVYLRYDGYVTSFSINENWGTNDNGQTVSIVCASTNSLLEKQTTGRYTKPTDQKRFYPGDISMDRIVSLNRTTFDFGWTPTPAATTP</sequence>
<gene>
    <name evidence="1" type="ORF">UFOVP284_15</name>
    <name evidence="2" type="ORF">UFOVP646_7</name>
</gene>
<accession>A0A6J5N6V6</accession>
<evidence type="ECO:0000313" key="2">
    <source>
        <dbReference type="EMBL" id="CAB4154467.1"/>
    </source>
</evidence>
<protein>
    <submittedName>
        <fullName evidence="2">Uncharacterized protein</fullName>
    </submittedName>
</protein>